<feature type="binding site" evidence="8">
    <location>
        <begin position="73"/>
        <end position="74"/>
    </location>
    <ligand>
        <name>substrate</name>
    </ligand>
</feature>
<evidence type="ECO:0000313" key="10">
    <source>
        <dbReference type="Proteomes" id="UP000626244"/>
    </source>
</evidence>
<evidence type="ECO:0000313" key="9">
    <source>
        <dbReference type="EMBL" id="GGI10411.1"/>
    </source>
</evidence>
<dbReference type="EC" id="5.1.1.3" evidence="2 8"/>
<keyword evidence="3 8" id="KW-0133">Cell shape</keyword>
<feature type="binding site" evidence="8">
    <location>
        <begin position="41"/>
        <end position="42"/>
    </location>
    <ligand>
        <name>substrate</name>
    </ligand>
</feature>
<dbReference type="RefSeq" id="WP_088003638.1">
    <property type="nucleotide sequence ID" value="NZ_BMHB01000001.1"/>
</dbReference>
<feature type="binding site" evidence="8">
    <location>
        <begin position="184"/>
        <end position="185"/>
    </location>
    <ligand>
        <name>substrate</name>
    </ligand>
</feature>
<evidence type="ECO:0000256" key="2">
    <source>
        <dbReference type="ARBA" id="ARBA00013090"/>
    </source>
</evidence>
<dbReference type="PROSITE" id="PS00923">
    <property type="entry name" value="ASP_GLU_RACEMASE_1"/>
    <property type="match status" value="1"/>
</dbReference>
<keyword evidence="4 8" id="KW-0573">Peptidoglycan synthesis</keyword>
<dbReference type="InterPro" id="IPR015942">
    <property type="entry name" value="Asp/Glu/hydantoin_racemase"/>
</dbReference>
<dbReference type="InterPro" id="IPR018187">
    <property type="entry name" value="Asp/Glu_racemase_AS_1"/>
</dbReference>
<comment type="similarity">
    <text evidence="8">Belongs to the aspartate/glutamate racemases family.</text>
</comment>
<dbReference type="NCBIfam" id="TIGR00067">
    <property type="entry name" value="glut_race"/>
    <property type="match status" value="1"/>
</dbReference>
<dbReference type="PANTHER" id="PTHR21198:SF2">
    <property type="entry name" value="GLUTAMATE RACEMASE"/>
    <property type="match status" value="1"/>
</dbReference>
<gene>
    <name evidence="8 9" type="primary">murI</name>
    <name evidence="9" type="ORF">GCM10007380_02660</name>
</gene>
<feature type="active site" description="Proton donor/acceptor" evidence="8">
    <location>
        <position position="183"/>
    </location>
</feature>
<dbReference type="PANTHER" id="PTHR21198">
    <property type="entry name" value="GLUTAMATE RACEMASE"/>
    <property type="match status" value="1"/>
</dbReference>
<dbReference type="HAMAP" id="MF_00258">
    <property type="entry name" value="Glu_racemase"/>
    <property type="match status" value="1"/>
</dbReference>
<feature type="active site" description="Proton donor/acceptor" evidence="8">
    <location>
        <position position="72"/>
    </location>
</feature>
<dbReference type="GO" id="GO:0009252">
    <property type="term" value="P:peptidoglycan biosynthetic process"/>
    <property type="evidence" value="ECO:0007669"/>
    <property type="project" value="UniProtKB-UniRule"/>
</dbReference>
<dbReference type="AlphaFoldDB" id="A0A8J3EVT9"/>
<dbReference type="Pfam" id="PF01177">
    <property type="entry name" value="Asp_Glu_race"/>
    <property type="match status" value="1"/>
</dbReference>
<dbReference type="PROSITE" id="PS00924">
    <property type="entry name" value="ASP_GLU_RACEMASE_2"/>
    <property type="match status" value="1"/>
</dbReference>
<dbReference type="GO" id="GO:0008881">
    <property type="term" value="F:glutamate racemase activity"/>
    <property type="evidence" value="ECO:0007669"/>
    <property type="project" value="UniProtKB-UniRule"/>
</dbReference>
<keyword evidence="6 8" id="KW-0961">Cell wall biogenesis/degradation</keyword>
<proteinExistence type="inferred from homology"/>
<dbReference type="FunFam" id="3.40.50.1860:FF:000002">
    <property type="entry name" value="Glutamate racemase"/>
    <property type="match status" value="1"/>
</dbReference>
<evidence type="ECO:0000256" key="1">
    <source>
        <dbReference type="ARBA" id="ARBA00001602"/>
    </source>
</evidence>
<name>A0A8J3EVT9_9BACI</name>
<evidence type="ECO:0000256" key="4">
    <source>
        <dbReference type="ARBA" id="ARBA00022984"/>
    </source>
</evidence>
<dbReference type="GO" id="GO:0008360">
    <property type="term" value="P:regulation of cell shape"/>
    <property type="evidence" value="ECO:0007669"/>
    <property type="project" value="UniProtKB-KW"/>
</dbReference>
<organism evidence="9 10">
    <name type="scientific">Gottfriedia solisilvae</name>
    <dbReference type="NCBI Taxonomy" id="1516104"/>
    <lineage>
        <taxon>Bacteria</taxon>
        <taxon>Bacillati</taxon>
        <taxon>Bacillota</taxon>
        <taxon>Bacilli</taxon>
        <taxon>Bacillales</taxon>
        <taxon>Bacillaceae</taxon>
        <taxon>Gottfriedia</taxon>
    </lineage>
</organism>
<comment type="caution">
    <text evidence="9">The sequence shown here is derived from an EMBL/GenBank/DDBJ whole genome shotgun (WGS) entry which is preliminary data.</text>
</comment>
<dbReference type="InterPro" id="IPR004391">
    <property type="entry name" value="Glu_race"/>
</dbReference>
<comment type="function">
    <text evidence="8">Provides the (R)-glutamate required for cell wall biosynthesis.</text>
</comment>
<evidence type="ECO:0000256" key="6">
    <source>
        <dbReference type="ARBA" id="ARBA00023316"/>
    </source>
</evidence>
<dbReference type="Gene3D" id="3.40.50.1860">
    <property type="match status" value="2"/>
</dbReference>
<dbReference type="SUPFAM" id="SSF53681">
    <property type="entry name" value="Aspartate/glutamate racemase"/>
    <property type="match status" value="2"/>
</dbReference>
<dbReference type="OrthoDB" id="9801055at2"/>
<dbReference type="EMBL" id="BMHB01000001">
    <property type="protein sequence ID" value="GGI10411.1"/>
    <property type="molecule type" value="Genomic_DNA"/>
</dbReference>
<dbReference type="GO" id="GO:0042802">
    <property type="term" value="F:identical protein binding"/>
    <property type="evidence" value="ECO:0007669"/>
    <property type="project" value="UniProtKB-ARBA"/>
</dbReference>
<dbReference type="Proteomes" id="UP000626244">
    <property type="component" value="Unassembled WGS sequence"/>
</dbReference>
<dbReference type="UniPathway" id="UPA00219"/>
<keyword evidence="5 8" id="KW-0413">Isomerase</keyword>
<accession>A0A8J3EVT9</accession>
<keyword evidence="10" id="KW-1185">Reference proteome</keyword>
<protein>
    <recommendedName>
        <fullName evidence="7 8">Glutamate racemase</fullName>
        <ecNumber evidence="2 8">5.1.1.3</ecNumber>
    </recommendedName>
</protein>
<evidence type="ECO:0000256" key="3">
    <source>
        <dbReference type="ARBA" id="ARBA00022960"/>
    </source>
</evidence>
<evidence type="ECO:0000256" key="5">
    <source>
        <dbReference type="ARBA" id="ARBA00023235"/>
    </source>
</evidence>
<dbReference type="NCBIfam" id="NF002035">
    <property type="entry name" value="PRK00865.1-3"/>
    <property type="match status" value="1"/>
</dbReference>
<evidence type="ECO:0000256" key="7">
    <source>
        <dbReference type="ARBA" id="ARBA00070053"/>
    </source>
</evidence>
<dbReference type="InterPro" id="IPR001920">
    <property type="entry name" value="Asp/Glu_race"/>
</dbReference>
<evidence type="ECO:0000256" key="8">
    <source>
        <dbReference type="HAMAP-Rule" id="MF_00258"/>
    </source>
</evidence>
<dbReference type="GO" id="GO:0071555">
    <property type="term" value="P:cell wall organization"/>
    <property type="evidence" value="ECO:0007669"/>
    <property type="project" value="UniProtKB-KW"/>
</dbReference>
<comment type="pathway">
    <text evidence="8">Cell wall biogenesis; peptidoglycan biosynthesis.</text>
</comment>
<feature type="binding site" evidence="8">
    <location>
        <begin position="9"/>
        <end position="10"/>
    </location>
    <ligand>
        <name>substrate</name>
    </ligand>
</feature>
<comment type="catalytic activity">
    <reaction evidence="1 8">
        <text>L-glutamate = D-glutamate</text>
        <dbReference type="Rhea" id="RHEA:12813"/>
        <dbReference type="ChEBI" id="CHEBI:29985"/>
        <dbReference type="ChEBI" id="CHEBI:29986"/>
        <dbReference type="EC" id="5.1.1.3"/>
    </reaction>
</comment>
<dbReference type="InterPro" id="IPR033134">
    <property type="entry name" value="Asp/Glu_racemase_AS_2"/>
</dbReference>
<reference evidence="10" key="1">
    <citation type="journal article" date="2019" name="Int. J. Syst. Evol. Microbiol.">
        <title>The Global Catalogue of Microorganisms (GCM) 10K type strain sequencing project: providing services to taxonomists for standard genome sequencing and annotation.</title>
        <authorList>
            <consortium name="The Broad Institute Genomics Platform"/>
            <consortium name="The Broad Institute Genome Sequencing Center for Infectious Disease"/>
            <person name="Wu L."/>
            <person name="Ma J."/>
        </authorList>
    </citation>
    <scope>NUCLEOTIDE SEQUENCE [LARGE SCALE GENOMIC DNA]</scope>
    <source>
        <strain evidence="10">CGMCC 1.14993</strain>
    </source>
</reference>
<sequence>MNKPIGVIDSGVGGLTVAKQMIRQLPNEEIYYVGDTLRCPYGSRSYDEIRQFTWEMTYYLLDKDIKMLVIACNTATSIVLQEMREKLPIPVIGVVHPGARAAIKLTKNNRIGVIGTNATIHSHAYKHALKRINRTVEIIELACPEFAGIVESGRYTLPDIFDHIHEALAPLKESSIDTLILGCTHYPLLSSIIQEVIGSQIKLISSGDQTALEVSAILDQQNLLSTKKSVSHSFFTTGSPVAFRKIASSIFQEPLEHIKQIKL</sequence>